<reference evidence="10" key="1">
    <citation type="journal article" date="2020" name="Plant Biotechnol. J.">
        <title>The pomegranate (Punica granatum L.) draft genome dissects genetic divergence between soft- and hard-seeded cultivars.</title>
        <authorList>
            <person name="Luo X."/>
            <person name="Li H."/>
            <person name="Wu Z."/>
            <person name="Yao W."/>
            <person name="Zhao P."/>
            <person name="Cao D."/>
            <person name="Yu H."/>
            <person name="Li K."/>
            <person name="Poudel K."/>
            <person name="Zhao D."/>
            <person name="Zhang F."/>
            <person name="Xia X."/>
            <person name="Chen L."/>
            <person name="Wang Q."/>
            <person name="Jing D."/>
            <person name="Cao S."/>
        </authorList>
    </citation>
    <scope>NUCLEOTIDE SEQUENCE [LARGE SCALE GENOMIC DNA]</scope>
    <source>
        <strain evidence="10">cv. Tunisia</strain>
    </source>
</reference>
<dbReference type="PANTHER" id="PTHR11260:SF757">
    <property type="entry name" value="GLUTATHIONE TRANSFERASE"/>
    <property type="match status" value="1"/>
</dbReference>
<dbReference type="InterPro" id="IPR045073">
    <property type="entry name" value="Omega/Tau-like"/>
</dbReference>
<dbReference type="GO" id="GO:0009407">
    <property type="term" value="P:toxin catabolic process"/>
    <property type="evidence" value="ECO:0007669"/>
    <property type="project" value="UniProtKB-ARBA"/>
</dbReference>
<dbReference type="OrthoDB" id="202840at2759"/>
<evidence type="ECO:0000256" key="3">
    <source>
        <dbReference type="ARBA" id="ARBA00022575"/>
    </source>
</evidence>
<comment type="similarity">
    <text evidence="5">Belongs to the GST superfamily. Tau family.</text>
</comment>
<evidence type="ECO:0000256" key="6">
    <source>
        <dbReference type="ARBA" id="ARBA00047960"/>
    </source>
</evidence>
<keyword evidence="10" id="KW-1185">Reference proteome</keyword>
<organism evidence="10 11">
    <name type="scientific">Punica granatum</name>
    <name type="common">Pomegranate</name>
    <dbReference type="NCBI Taxonomy" id="22663"/>
    <lineage>
        <taxon>Eukaryota</taxon>
        <taxon>Viridiplantae</taxon>
        <taxon>Streptophyta</taxon>
        <taxon>Embryophyta</taxon>
        <taxon>Tracheophyta</taxon>
        <taxon>Spermatophyta</taxon>
        <taxon>Magnoliopsida</taxon>
        <taxon>eudicotyledons</taxon>
        <taxon>Gunneridae</taxon>
        <taxon>Pentapetalae</taxon>
        <taxon>rosids</taxon>
        <taxon>malvids</taxon>
        <taxon>Myrtales</taxon>
        <taxon>Lythraceae</taxon>
        <taxon>Punica</taxon>
    </lineage>
</organism>
<dbReference type="InterPro" id="IPR010987">
    <property type="entry name" value="Glutathione-S-Trfase_C-like"/>
</dbReference>
<dbReference type="CDD" id="cd03185">
    <property type="entry name" value="GST_C_Tau"/>
    <property type="match status" value="1"/>
</dbReference>
<dbReference type="PROSITE" id="PS50405">
    <property type="entry name" value="GST_CTER"/>
    <property type="match status" value="1"/>
</dbReference>
<dbReference type="PANTHER" id="PTHR11260">
    <property type="entry name" value="GLUTATHIONE S-TRANSFERASE, GST, SUPERFAMILY, GST DOMAIN CONTAINING"/>
    <property type="match status" value="1"/>
</dbReference>
<dbReference type="SFLD" id="SFLDG00358">
    <property type="entry name" value="Main_(cytGST)"/>
    <property type="match status" value="1"/>
</dbReference>
<dbReference type="CDD" id="cd03058">
    <property type="entry name" value="GST_N_Tau"/>
    <property type="match status" value="1"/>
</dbReference>
<evidence type="ECO:0000256" key="5">
    <source>
        <dbReference type="ARBA" id="ARBA00025743"/>
    </source>
</evidence>
<evidence type="ECO:0000256" key="7">
    <source>
        <dbReference type="RuleBase" id="RU369102"/>
    </source>
</evidence>
<dbReference type="PROSITE" id="PS50404">
    <property type="entry name" value="GST_NTER"/>
    <property type="match status" value="1"/>
</dbReference>
<dbReference type="Gene3D" id="3.40.30.10">
    <property type="entry name" value="Glutaredoxin"/>
    <property type="match status" value="1"/>
</dbReference>
<evidence type="ECO:0000256" key="2">
    <source>
        <dbReference type="ARBA" id="ARBA00022490"/>
    </source>
</evidence>
<dbReference type="GO" id="GO:0004364">
    <property type="term" value="F:glutathione transferase activity"/>
    <property type="evidence" value="ECO:0007669"/>
    <property type="project" value="UniProtKB-UniRule"/>
</dbReference>
<dbReference type="SFLD" id="SFLDS00019">
    <property type="entry name" value="Glutathione_Transferase_(cytos"/>
    <property type="match status" value="1"/>
</dbReference>
<feature type="domain" description="GST C-terminal" evidence="9">
    <location>
        <begin position="93"/>
        <end position="235"/>
    </location>
</feature>
<dbReference type="Gene3D" id="1.20.1050.10">
    <property type="match status" value="1"/>
</dbReference>
<dbReference type="Pfam" id="PF13410">
    <property type="entry name" value="GST_C_2"/>
    <property type="match status" value="1"/>
</dbReference>
<dbReference type="SUPFAM" id="SSF52833">
    <property type="entry name" value="Thioredoxin-like"/>
    <property type="match status" value="1"/>
</dbReference>
<protein>
    <recommendedName>
        <fullName evidence="7">Glutathione S-transferase</fullName>
        <ecNumber evidence="7">2.5.1.18</ecNumber>
    </recommendedName>
</protein>
<dbReference type="AlphaFoldDB" id="A0A6P8BP51"/>
<evidence type="ECO:0000259" key="8">
    <source>
        <dbReference type="PROSITE" id="PS50404"/>
    </source>
</evidence>
<dbReference type="SUPFAM" id="SSF47616">
    <property type="entry name" value="GST C-terminal domain-like"/>
    <property type="match status" value="1"/>
</dbReference>
<comment type="function">
    <text evidence="7">Is involved in the conjugation of reduced glutathione to a wide number of exogenous and endogenous hydrophobic electrophiles.</text>
</comment>
<evidence type="ECO:0000259" key="9">
    <source>
        <dbReference type="PROSITE" id="PS50405"/>
    </source>
</evidence>
<dbReference type="RefSeq" id="XP_031371780.1">
    <property type="nucleotide sequence ID" value="XM_031515920.1"/>
</dbReference>
<comment type="subcellular location">
    <subcellularLocation>
        <location evidence="1 7">Cytoplasm</location>
        <location evidence="1 7">Cytosol</location>
    </subcellularLocation>
</comment>
<comment type="catalytic activity">
    <reaction evidence="6 7">
        <text>RX + glutathione = an S-substituted glutathione + a halide anion + H(+)</text>
        <dbReference type="Rhea" id="RHEA:16437"/>
        <dbReference type="ChEBI" id="CHEBI:15378"/>
        <dbReference type="ChEBI" id="CHEBI:16042"/>
        <dbReference type="ChEBI" id="CHEBI:17792"/>
        <dbReference type="ChEBI" id="CHEBI:57925"/>
        <dbReference type="ChEBI" id="CHEBI:90779"/>
        <dbReference type="EC" id="2.5.1.18"/>
    </reaction>
</comment>
<dbReference type="Proteomes" id="UP000515151">
    <property type="component" value="Chromosome 8"/>
</dbReference>
<keyword evidence="3" id="KW-0216">Detoxification</keyword>
<dbReference type="InterPro" id="IPR036249">
    <property type="entry name" value="Thioredoxin-like_sf"/>
</dbReference>
<reference evidence="11" key="2">
    <citation type="submission" date="2025-08" db="UniProtKB">
        <authorList>
            <consortium name="RefSeq"/>
        </authorList>
    </citation>
    <scope>IDENTIFICATION</scope>
    <source>
        <tissue evidence="11">Leaf</tissue>
    </source>
</reference>
<dbReference type="InterPro" id="IPR045074">
    <property type="entry name" value="GST_C_Tau"/>
</dbReference>
<dbReference type="FunFam" id="3.40.30.10:FF:000014">
    <property type="entry name" value="Tau class glutathione S-transferase"/>
    <property type="match status" value="1"/>
</dbReference>
<dbReference type="SFLD" id="SFLDG01152">
    <property type="entry name" value="Main.3:_Omega-_and_Tau-like"/>
    <property type="match status" value="1"/>
</dbReference>
<proteinExistence type="inferred from homology"/>
<evidence type="ECO:0000256" key="4">
    <source>
        <dbReference type="ARBA" id="ARBA00022679"/>
    </source>
</evidence>
<evidence type="ECO:0000313" key="11">
    <source>
        <dbReference type="RefSeq" id="XP_031371780.1"/>
    </source>
</evidence>
<keyword evidence="2 7" id="KW-0963">Cytoplasm</keyword>
<feature type="domain" description="GST N-terminal" evidence="8">
    <location>
        <begin position="6"/>
        <end position="85"/>
    </location>
</feature>
<dbReference type="GeneID" id="116187262"/>
<dbReference type="EC" id="2.5.1.18" evidence="7"/>
<dbReference type="InterPro" id="IPR004045">
    <property type="entry name" value="Glutathione_S-Trfase_N"/>
</dbReference>
<gene>
    <name evidence="11" type="primary">LOC116187262</name>
</gene>
<dbReference type="InterPro" id="IPR040079">
    <property type="entry name" value="Glutathione_S-Trfase"/>
</dbReference>
<dbReference type="Pfam" id="PF02798">
    <property type="entry name" value="GST_N"/>
    <property type="match status" value="1"/>
</dbReference>
<evidence type="ECO:0000256" key="1">
    <source>
        <dbReference type="ARBA" id="ARBA00004514"/>
    </source>
</evidence>
<sequence>MEEEGEDVKLLGAWPSPFSYRVLWGLKLKGISFQYEEEDLARKSSALLRYNPVHRKIPVLVHGEKPIAESTVILEYIEEAWPQKNDHPLLPQDPLERAEARFWTKFVEDKNPTFFRYFRSTGVDQEQATEEAKQVLKAIEDYAELQIGKEGKKFFGGGTIGITDLTLGWISWWLKAMEEAVGVKLLMETTDEAEEGPFPNLSRWMKNFREDPVIRDNLPDFDDLVLYFKRLRHNFIATSD</sequence>
<accession>A0A6P8BP51</accession>
<keyword evidence="4 7" id="KW-0808">Transferase</keyword>
<dbReference type="GO" id="GO:0006749">
    <property type="term" value="P:glutathione metabolic process"/>
    <property type="evidence" value="ECO:0007669"/>
    <property type="project" value="InterPro"/>
</dbReference>
<dbReference type="GO" id="GO:0005829">
    <property type="term" value="C:cytosol"/>
    <property type="evidence" value="ECO:0007669"/>
    <property type="project" value="UniProtKB-SubCell"/>
</dbReference>
<name>A0A6P8BP51_PUNGR</name>
<evidence type="ECO:0000313" key="10">
    <source>
        <dbReference type="Proteomes" id="UP000515151"/>
    </source>
</evidence>
<dbReference type="InterPro" id="IPR036282">
    <property type="entry name" value="Glutathione-S-Trfase_C_sf"/>
</dbReference>